<evidence type="ECO:0000313" key="2">
    <source>
        <dbReference type="EMBL" id="NWN45515.1"/>
    </source>
</evidence>
<dbReference type="EMBL" id="JABUOH010000007">
    <property type="protein sequence ID" value="NWN45515.1"/>
    <property type="molecule type" value="Genomic_DNA"/>
</dbReference>
<keyword evidence="1" id="KW-0472">Membrane</keyword>
<evidence type="ECO:0000313" key="3">
    <source>
        <dbReference type="Proteomes" id="UP000568109"/>
    </source>
</evidence>
<comment type="caution">
    <text evidence="2">The sequence shown here is derived from an EMBL/GenBank/DDBJ whole genome shotgun (WGS) entry which is preliminary data.</text>
</comment>
<dbReference type="RefSeq" id="WP_178733916.1">
    <property type="nucleotide sequence ID" value="NZ_JABUOH010000007.1"/>
</dbReference>
<organism evidence="2 3">
    <name type="scientific">Candidatus Phytoplasma pruni</name>
    <dbReference type="NCBI Taxonomy" id="479893"/>
    <lineage>
        <taxon>Bacteria</taxon>
        <taxon>Bacillati</taxon>
        <taxon>Mycoplasmatota</taxon>
        <taxon>Mollicutes</taxon>
        <taxon>Acholeplasmatales</taxon>
        <taxon>Acholeplasmataceae</taxon>
        <taxon>Candidatus Phytoplasma</taxon>
        <taxon>16SrIII (X-disease group)</taxon>
    </lineage>
</organism>
<feature type="transmembrane region" description="Helical" evidence="1">
    <location>
        <begin position="18"/>
        <end position="36"/>
    </location>
</feature>
<dbReference type="AlphaFoldDB" id="A0A851HBQ8"/>
<keyword evidence="3" id="KW-1185">Reference proteome</keyword>
<dbReference type="Proteomes" id="UP000568109">
    <property type="component" value="Unassembled WGS sequence"/>
</dbReference>
<name>A0A851HBQ8_9MOLU</name>
<keyword evidence="1" id="KW-1133">Transmembrane helix</keyword>
<evidence type="ECO:0000256" key="1">
    <source>
        <dbReference type="SAM" id="Phobius"/>
    </source>
</evidence>
<accession>A0A851HBQ8</accession>
<proteinExistence type="predicted"/>
<sequence>MNSNNQFYQSKKSKTPQILLILLGVILLGVGSFVIYKWRNNKQIAQELDEKKKEMNRLIEQKNALPKIPTTSVLEDKVWAQLSNGQIDRATARQRLTDKIVLALQHDVYELKIVILSSEIQLLEKPKNNKIQLWHNKQEITIDEWTRVAVGLKEKLHKRENSLKNPLSYLFEMQPNLKNVLQETTEDEDSDEEE</sequence>
<protein>
    <submittedName>
        <fullName evidence="2">Uncharacterized protein</fullName>
    </submittedName>
</protein>
<gene>
    <name evidence="2" type="ORF">HR065_00250</name>
</gene>
<keyword evidence="1" id="KW-0812">Transmembrane</keyword>
<reference evidence="2 3" key="1">
    <citation type="submission" date="2020-06" db="EMBL/GenBank/DDBJ databases">
        <title>Draft genome sequence of Candidatus Phytoplasma pruni (X-disease group, subgroup 16SrIII-B) strain ChTDIII from Argentina.</title>
        <authorList>
            <person name="Fernandez F.D."/>
            <person name="Zuebert C."/>
            <person name="Huettel B."/>
            <person name="Kube M."/>
            <person name="Conci L.R."/>
        </authorList>
    </citation>
    <scope>NUCLEOTIDE SEQUENCE [LARGE SCALE GENOMIC DNA]</scope>
    <source>
        <strain evidence="2 3">ChTDIII</strain>
    </source>
</reference>